<gene>
    <name evidence="5" type="ORF">CKO31_00920</name>
</gene>
<dbReference type="EMBL" id="NRRV01000001">
    <property type="protein sequence ID" value="MBK1629317.1"/>
    <property type="molecule type" value="Genomic_DNA"/>
</dbReference>
<dbReference type="PANTHER" id="PTHR43434">
    <property type="entry name" value="PHOSPHOGLYCOLATE PHOSPHATASE"/>
    <property type="match status" value="1"/>
</dbReference>
<dbReference type="InterPro" id="IPR050155">
    <property type="entry name" value="HAD-like_hydrolase_sf"/>
</dbReference>
<evidence type="ECO:0000256" key="2">
    <source>
        <dbReference type="ARBA" id="ARBA00004818"/>
    </source>
</evidence>
<dbReference type="InterPro" id="IPR041492">
    <property type="entry name" value="HAD_2"/>
</dbReference>
<dbReference type="Gene3D" id="1.10.150.240">
    <property type="entry name" value="Putative phosphatase, domain 2"/>
    <property type="match status" value="1"/>
</dbReference>
<evidence type="ECO:0000313" key="6">
    <source>
        <dbReference type="Proteomes" id="UP000748752"/>
    </source>
</evidence>
<dbReference type="InterPro" id="IPR036412">
    <property type="entry name" value="HAD-like_sf"/>
</dbReference>
<keyword evidence="6" id="KW-1185">Reference proteome</keyword>
<protein>
    <recommendedName>
        <fullName evidence="4">phosphoglycolate phosphatase</fullName>
        <ecNumber evidence="4">3.1.3.18</ecNumber>
    </recommendedName>
</protein>
<dbReference type="SFLD" id="SFLDG01129">
    <property type="entry name" value="C1.5:_HAD__Beta-PGM__Phosphata"/>
    <property type="match status" value="1"/>
</dbReference>
<evidence type="ECO:0000256" key="4">
    <source>
        <dbReference type="ARBA" id="ARBA00013078"/>
    </source>
</evidence>
<dbReference type="Pfam" id="PF13419">
    <property type="entry name" value="HAD_2"/>
    <property type="match status" value="1"/>
</dbReference>
<dbReference type="InterPro" id="IPR023198">
    <property type="entry name" value="PGP-like_dom2"/>
</dbReference>
<evidence type="ECO:0000256" key="1">
    <source>
        <dbReference type="ARBA" id="ARBA00000830"/>
    </source>
</evidence>
<dbReference type="SUPFAM" id="SSF56784">
    <property type="entry name" value="HAD-like"/>
    <property type="match status" value="1"/>
</dbReference>
<comment type="caution">
    <text evidence="5">The sequence shown here is derived from an EMBL/GenBank/DDBJ whole genome shotgun (WGS) entry which is preliminary data.</text>
</comment>
<evidence type="ECO:0000313" key="5">
    <source>
        <dbReference type="EMBL" id="MBK1629317.1"/>
    </source>
</evidence>
<proteinExistence type="inferred from homology"/>
<dbReference type="EC" id="3.1.3.18" evidence="4"/>
<dbReference type="RefSeq" id="WP_200233121.1">
    <property type="nucleotide sequence ID" value="NZ_NRRV01000001.1"/>
</dbReference>
<evidence type="ECO:0000256" key="3">
    <source>
        <dbReference type="ARBA" id="ARBA00006171"/>
    </source>
</evidence>
<reference evidence="5 6" key="1">
    <citation type="journal article" date="2020" name="Microorganisms">
        <title>Osmotic Adaptation and Compatible Solute Biosynthesis of Phototrophic Bacteria as Revealed from Genome Analyses.</title>
        <authorList>
            <person name="Imhoff J.F."/>
            <person name="Rahn T."/>
            <person name="Kunzel S."/>
            <person name="Keller A."/>
            <person name="Neulinger S.C."/>
        </authorList>
    </citation>
    <scope>NUCLEOTIDE SEQUENCE [LARGE SCALE GENOMIC DNA]</scope>
    <source>
        <strain evidence="5 6">DSM 6210</strain>
    </source>
</reference>
<dbReference type="Gene3D" id="3.40.50.1000">
    <property type="entry name" value="HAD superfamily/HAD-like"/>
    <property type="match status" value="1"/>
</dbReference>
<comment type="catalytic activity">
    <reaction evidence="1">
        <text>2-phosphoglycolate + H2O = glycolate + phosphate</text>
        <dbReference type="Rhea" id="RHEA:14369"/>
        <dbReference type="ChEBI" id="CHEBI:15377"/>
        <dbReference type="ChEBI" id="CHEBI:29805"/>
        <dbReference type="ChEBI" id="CHEBI:43474"/>
        <dbReference type="ChEBI" id="CHEBI:58033"/>
        <dbReference type="EC" id="3.1.3.18"/>
    </reaction>
</comment>
<organism evidence="5 6">
    <name type="scientific">Thiohalocapsa halophila</name>
    <dbReference type="NCBI Taxonomy" id="69359"/>
    <lineage>
        <taxon>Bacteria</taxon>
        <taxon>Pseudomonadati</taxon>
        <taxon>Pseudomonadota</taxon>
        <taxon>Gammaproteobacteria</taxon>
        <taxon>Chromatiales</taxon>
        <taxon>Chromatiaceae</taxon>
        <taxon>Thiohalocapsa</taxon>
    </lineage>
</organism>
<dbReference type="SFLD" id="SFLDS00003">
    <property type="entry name" value="Haloacid_Dehalogenase"/>
    <property type="match status" value="1"/>
</dbReference>
<comment type="pathway">
    <text evidence="2">Organic acid metabolism; glycolate biosynthesis; glycolate from 2-phosphoglycolate: step 1/1.</text>
</comment>
<accession>A0ABS1CBL4</accession>
<sequence>MYTNDRLLILDADGTTIDAFKAIEKTFAHHGMDIGPLARFQKRRNIFKYLGGLKEMPQNLRQQLGRGTRAKVVETLTEVYREEASMFEGMERLIRRIAAEPDIKVGIVTRNITNNPVETLTRLFDRHGIEPDLLDFLVHLPLSEDKLPYFRRTREELEVNPARAFACGDEAKDFRAAVNTGMHPFMVSYGFEDFDRLHLKHEIPAEVISRTPDELSWRVLHALGLDAD</sequence>
<name>A0ABS1CBL4_9GAMM</name>
<dbReference type="PANTHER" id="PTHR43434:SF1">
    <property type="entry name" value="PHOSPHOGLYCOLATE PHOSPHATASE"/>
    <property type="match status" value="1"/>
</dbReference>
<comment type="similarity">
    <text evidence="3">Belongs to the HAD-like hydrolase superfamily. CbbY/CbbZ/Gph/YieH family.</text>
</comment>
<dbReference type="Proteomes" id="UP000748752">
    <property type="component" value="Unassembled WGS sequence"/>
</dbReference>
<dbReference type="InterPro" id="IPR023214">
    <property type="entry name" value="HAD_sf"/>
</dbReference>